<dbReference type="Proteomes" id="UP000298347">
    <property type="component" value="Unassembled WGS sequence"/>
</dbReference>
<dbReference type="AlphaFoldDB" id="A0A4Z0GJM9"/>
<feature type="domain" description="Tetratrico peptide repeat group 5" evidence="1">
    <location>
        <begin position="42"/>
        <end position="137"/>
    </location>
</feature>
<protein>
    <submittedName>
        <fullName evidence="2">Tetratricopeptide repeat protein</fullName>
    </submittedName>
</protein>
<evidence type="ECO:0000313" key="3">
    <source>
        <dbReference type="Proteomes" id="UP000298347"/>
    </source>
</evidence>
<gene>
    <name evidence="2" type="ORF">E4665_17585</name>
</gene>
<evidence type="ECO:0000313" key="2">
    <source>
        <dbReference type="EMBL" id="TGA95735.1"/>
    </source>
</evidence>
<sequence length="165" mass="18455">MEKSIQSMIQEADRLMKNGNEQACLSMLHDVSCMVPGNSDVWFRYALALDHFSKEEEAIPAYKKALKIGLNRNAERTALICLASSYRNVGEINRANETIVQVLTEYPDHIAAQCFYSLILADSGEPEKALQVLGRALLIGIEPEVFEGFKEALEAKFSELTKTIK</sequence>
<dbReference type="InterPro" id="IPR041656">
    <property type="entry name" value="TPR_5"/>
</dbReference>
<dbReference type="EMBL" id="SRJD01000040">
    <property type="protein sequence ID" value="TGA95735.1"/>
    <property type="molecule type" value="Genomic_DNA"/>
</dbReference>
<reference evidence="2 3" key="1">
    <citation type="journal article" date="2015" name="Int. J. Syst. Evol. Microbiol.">
        <title>Sporolactobacillus shoreae sp. nov. and Sporolactobacillus spathodeae sp. nov., two spore-forming lactic acid bacteria isolated from tree barks in Thailand.</title>
        <authorList>
            <person name="Thamacharoensuk T."/>
            <person name="Kitahara M."/>
            <person name="Ohkuma M."/>
            <person name="Thongchul N."/>
            <person name="Tanasupawat S."/>
        </authorList>
    </citation>
    <scope>NUCLEOTIDE SEQUENCE [LARGE SCALE GENOMIC DNA]</scope>
    <source>
        <strain evidence="2 3">BK92</strain>
    </source>
</reference>
<accession>A0A4Z0GJM9</accession>
<dbReference type="OrthoDB" id="193829at2"/>
<dbReference type="SUPFAM" id="SSF48452">
    <property type="entry name" value="TPR-like"/>
    <property type="match status" value="1"/>
</dbReference>
<comment type="caution">
    <text evidence="2">The sequence shown here is derived from an EMBL/GenBank/DDBJ whole genome shotgun (WGS) entry which is preliminary data.</text>
</comment>
<name>A0A4Z0GJM9_9BACL</name>
<dbReference type="InterPro" id="IPR011990">
    <property type="entry name" value="TPR-like_helical_dom_sf"/>
</dbReference>
<dbReference type="Pfam" id="PF12688">
    <property type="entry name" value="TPR_5"/>
    <property type="match status" value="1"/>
</dbReference>
<keyword evidence="3" id="KW-1185">Reference proteome</keyword>
<dbReference type="Gene3D" id="1.25.40.10">
    <property type="entry name" value="Tetratricopeptide repeat domain"/>
    <property type="match status" value="1"/>
</dbReference>
<evidence type="ECO:0000259" key="1">
    <source>
        <dbReference type="Pfam" id="PF12688"/>
    </source>
</evidence>
<proteinExistence type="predicted"/>
<organism evidence="2 3">
    <name type="scientific">Sporolactobacillus shoreae</name>
    <dbReference type="NCBI Taxonomy" id="1465501"/>
    <lineage>
        <taxon>Bacteria</taxon>
        <taxon>Bacillati</taxon>
        <taxon>Bacillota</taxon>
        <taxon>Bacilli</taxon>
        <taxon>Bacillales</taxon>
        <taxon>Sporolactobacillaceae</taxon>
        <taxon>Sporolactobacillus</taxon>
    </lineage>
</organism>
<dbReference type="RefSeq" id="WP_135350104.1">
    <property type="nucleotide sequence ID" value="NZ_SRJD01000040.1"/>
</dbReference>